<gene>
    <name evidence="1" type="ORF">RDB_LOCUS21978</name>
</gene>
<dbReference type="EMBL" id="CAJMWX010000557">
    <property type="protein sequence ID" value="CAE6419961.1"/>
    <property type="molecule type" value="Genomic_DNA"/>
</dbReference>
<accession>A0A8H2XAN0</accession>
<dbReference type="InterPro" id="IPR011333">
    <property type="entry name" value="SKP1/BTB/POZ_sf"/>
</dbReference>
<sequence length="241" mass="27604">MSAEYTIVVMDRSFKLSRSQIEFDSPNFFTSYFNAPGQITPRKLELSRDPYLFLIILRYLNGYRLLPLHPTLVPPYCTLDSTLADLRADAQFYQLSGLSALLASQNLEEDQLVFRYIEVAGSFATDPSSELEPSEDFDKVITGFSLKRSTEQQYRTVSKDKNFLTVPEKMDDGVRARFYTGLLNERIVRGVLQRDGLIAHVNHWELLGWTKSYPDEYSRQVSILVKIWAKPGLIINGSNDI</sequence>
<proteinExistence type="predicted"/>
<reference evidence="1" key="1">
    <citation type="submission" date="2021-01" db="EMBL/GenBank/DDBJ databases">
        <authorList>
            <person name="Kaushik A."/>
        </authorList>
    </citation>
    <scope>NUCLEOTIDE SEQUENCE</scope>
    <source>
        <strain evidence="1">AG4-R118</strain>
    </source>
</reference>
<protein>
    <recommendedName>
        <fullName evidence="3">BTB domain-containing protein</fullName>
    </recommendedName>
</protein>
<dbReference type="Proteomes" id="UP000663888">
    <property type="component" value="Unassembled WGS sequence"/>
</dbReference>
<comment type="caution">
    <text evidence="1">The sequence shown here is derived from an EMBL/GenBank/DDBJ whole genome shotgun (WGS) entry which is preliminary data.</text>
</comment>
<dbReference type="PANTHER" id="PTHR31758:SF2">
    <property type="entry name" value="BTB_POZ DOMAIN-CONTAINING PROTEIN YLR108C"/>
    <property type="match status" value="1"/>
</dbReference>
<dbReference type="Gene3D" id="3.30.710.10">
    <property type="entry name" value="Potassium Channel Kv1.1, Chain A"/>
    <property type="match status" value="1"/>
</dbReference>
<evidence type="ECO:0008006" key="3">
    <source>
        <dbReference type="Google" id="ProtNLM"/>
    </source>
</evidence>
<dbReference type="PANTHER" id="PTHR31758">
    <property type="entry name" value="BTB/POZ DOMAIN-CONTAINING PROTEIN YLR108C"/>
    <property type="match status" value="1"/>
</dbReference>
<organism evidence="1 2">
    <name type="scientific">Rhizoctonia solani</name>
    <dbReference type="NCBI Taxonomy" id="456999"/>
    <lineage>
        <taxon>Eukaryota</taxon>
        <taxon>Fungi</taxon>
        <taxon>Dikarya</taxon>
        <taxon>Basidiomycota</taxon>
        <taxon>Agaricomycotina</taxon>
        <taxon>Agaricomycetes</taxon>
        <taxon>Cantharellales</taxon>
        <taxon>Ceratobasidiaceae</taxon>
        <taxon>Rhizoctonia</taxon>
    </lineage>
</organism>
<evidence type="ECO:0000313" key="1">
    <source>
        <dbReference type="EMBL" id="CAE6419961.1"/>
    </source>
</evidence>
<dbReference type="AlphaFoldDB" id="A0A8H2XAN0"/>
<name>A0A8H2XAN0_9AGAM</name>
<evidence type="ECO:0000313" key="2">
    <source>
        <dbReference type="Proteomes" id="UP000663888"/>
    </source>
</evidence>